<protein>
    <recommendedName>
        <fullName evidence="4">DUF3515 domain-containing protein</fullName>
    </recommendedName>
</protein>
<dbReference type="STRING" id="1408250.Q760_01030"/>
<evidence type="ECO:0000256" key="1">
    <source>
        <dbReference type="SAM" id="MobiDB-lite"/>
    </source>
</evidence>
<comment type="caution">
    <text evidence="2">The sequence shown here is derived from an EMBL/GenBank/DDBJ whole genome shotgun (WGS) entry which is preliminary data.</text>
</comment>
<dbReference type="AlphaFoldDB" id="A0A0A0B5R2"/>
<dbReference type="EMBL" id="AXNT01000103">
    <property type="protein sequence ID" value="KGM01477.1"/>
    <property type="molecule type" value="Genomic_DNA"/>
</dbReference>
<organism evidence="2 3">
    <name type="scientific">Cellulomonas cellasea DSM 20118</name>
    <dbReference type="NCBI Taxonomy" id="1408250"/>
    <lineage>
        <taxon>Bacteria</taxon>
        <taxon>Bacillati</taxon>
        <taxon>Actinomycetota</taxon>
        <taxon>Actinomycetes</taxon>
        <taxon>Micrococcales</taxon>
        <taxon>Cellulomonadaceae</taxon>
        <taxon>Cellulomonas</taxon>
    </lineage>
</organism>
<reference evidence="2 3" key="1">
    <citation type="submission" date="2013-10" db="EMBL/GenBank/DDBJ databases">
        <authorList>
            <person name="Wang G."/>
            <person name="Zhuang W."/>
        </authorList>
    </citation>
    <scope>NUCLEOTIDE SEQUENCE [LARGE SCALE GENOMIC DNA]</scope>
    <source>
        <strain evidence="2 3">DSM 20118</strain>
    </source>
</reference>
<dbReference type="InterPro" id="IPR021903">
    <property type="entry name" value="DUF3515"/>
</dbReference>
<evidence type="ECO:0000313" key="3">
    <source>
        <dbReference type="Proteomes" id="UP000029833"/>
    </source>
</evidence>
<dbReference type="Proteomes" id="UP000029833">
    <property type="component" value="Unassembled WGS sequence"/>
</dbReference>
<evidence type="ECO:0000313" key="2">
    <source>
        <dbReference type="EMBL" id="KGM01477.1"/>
    </source>
</evidence>
<dbReference type="Pfam" id="PF12028">
    <property type="entry name" value="DUF3515"/>
    <property type="match status" value="1"/>
</dbReference>
<evidence type="ECO:0008006" key="4">
    <source>
        <dbReference type="Google" id="ProtNLM"/>
    </source>
</evidence>
<sequence length="179" mass="17947">MLVAVAGCAPTVSVAEAPYGHVPECARVVLALPPELGGLPQLATSSQASTAWGTATSPIVLRCGVEPPGPTTDRCVTVETPGGPSVDWLAVPADDEVDPGAATDAPEGAEAPDAPSDGVTGGGTVGATDWTFTTYGREPAIEVVVPAEVVSERSTSFLDQLGPAVDLLAPERTCLGLTS</sequence>
<gene>
    <name evidence="2" type="ORF">Q760_01030</name>
</gene>
<keyword evidence="3" id="KW-1185">Reference proteome</keyword>
<accession>A0A0A0B5R2</accession>
<feature type="compositionally biased region" description="Low complexity" evidence="1">
    <location>
        <begin position="99"/>
        <end position="118"/>
    </location>
</feature>
<proteinExistence type="predicted"/>
<dbReference type="RefSeq" id="WP_052104277.1">
    <property type="nucleotide sequence ID" value="NZ_AXNT01000103.1"/>
</dbReference>
<name>A0A0A0B5R2_9CELL</name>
<feature type="region of interest" description="Disordered" evidence="1">
    <location>
        <begin position="95"/>
        <end position="123"/>
    </location>
</feature>